<dbReference type="CDD" id="cd06263">
    <property type="entry name" value="MAM"/>
    <property type="match status" value="2"/>
</dbReference>
<sequence>IFSAFLVPSRAPSYIRLSNSQLTDVKVQWNPLSQQYANGRLLGYRVYYREYTYYYYSYYAKSVNTSSANVTMVILRDLRQATRYQIAVTAFTSKGEGPRSSWYSITTGCGGSTNQSFGQLHFGRKGYYGYLLCTWHIGNVGIEQAVALMSIQELYLSYYYEYVKIIDGSGTTVLIRNGYSSTPQKPFAEVSFGNSENIIVQIYLYSSYSTATLQFGILQQGLLSAQLVSSWSVSIDNKTATSMRVSWKNLSALLSQSILHYITVIKSSNGSIVNGNILQGNATSNVFYGLSPYMEYRLDVLGVNDNKKVYKSSEVTEWTEESVPRLAPSNISFSEVTTTQFKVTWNPLPQQFHNGRLLGYRVYFRRSAYFPMPFNTSSLVTSSPNMTWALITGLGPAQRYDVSVAAYTSKGEGPRSSFYYVTTACKVVVNQSSGDMNVTHSDYTSLYCFWSVGNTAIPQAIGLVLIREIRFGYCSEYFKIFDGNGVLKFHQSGRRLRSTIKADYLILGKSVHAAQMLFGWNLTVENTTFSSIFIRWTNLTNVLNRKVDHYVVFLNRRNNSVSLHQVVDGDQLTTEINGLTYSTNYTVEVVGIDAMGTPYKTPQEATTTANLTCGIRPSVDTPRIVNGSEAPKNSWPWQAMLLSRSGSQFCGGSLIHPQWVLTATHCVRSRSLSDVKVRLGAHYRLWSSVGTEQDFDVTNIIQHENYNSPNRYSNDIALLRLSRPASLGKGVGLVCLPDINFQLPFDNSDKPCWITGWGRLYYLGPQPNALMQVDLPLVSKQRCLSYYPGRIDDSMICIGKAQGGQGACHGDSGGPLVCEFNGKWYLEGATSWGGLPCAAPLKPTVYANIRSLKSWINNKMNGFVTPSPPPSGVSASCNFDYGLCYGWSQSFSDIFDWTRHRGSTSSSNTGPSSDHTTRNGYYMYIETSSPRRQGDNAKLQVSVSGNGAAACLVFYYHMYGGTIGTLNVYSGNELVFNVSGNQGNYWIRARETIYLRHSVTFEGIAGSSFTGDIAIDDVAITNGSCNNVAGAPTTSVPWTTWLPWTSPSAQASCNFDYGLCYGWSQSSSDIFDWTRRRGNTSSLNTGPSSDHTTGNGYYMYIETSSPMRQGDNAKLQVSVSGNGAAACLVFYYHMYGDTIGTLNVYSGNELVFNVSGNQGNYWIRARETIYLRHSVTFEGIVGSSYTGDIAIDDVAITSGSCNSPTVLPTNQSTGGCSDLSPNFCSSFAHGNFCVNSFDLSRKYCEKTCGFCGAGCSDSQAVCSDLSNNFCSAHFYWSWQNCRRSCGFCSANAYSTPTAAGSRLPPSTYSPERQTPSKEEMRESVMLKVKNMDLEKWDQNMERSFKNKVAEAAMEYCAKAQCYPEQSRRRRSSVNVTFTADMVHIHPGYPKQSNDSPGVVLLAFYLSLPQGTSESSVVSESILHDIVMGHKENIQTSIGGEISSVDPFPSGTEPQKDDESDNGNDGKSKLTNVIIWASVGCVLLLIIIAAILIGCKTTDR</sequence>
<dbReference type="SUPFAM" id="SSF49265">
    <property type="entry name" value="Fibronectin type III"/>
    <property type="match status" value="3"/>
</dbReference>
<keyword evidence="5" id="KW-0472">Membrane</keyword>
<organism evidence="9 10">
    <name type="scientific">Porites evermanni</name>
    <dbReference type="NCBI Taxonomy" id="104178"/>
    <lineage>
        <taxon>Eukaryota</taxon>
        <taxon>Metazoa</taxon>
        <taxon>Cnidaria</taxon>
        <taxon>Anthozoa</taxon>
        <taxon>Hexacorallia</taxon>
        <taxon>Scleractinia</taxon>
        <taxon>Fungiina</taxon>
        <taxon>Poritidae</taxon>
        <taxon>Porites</taxon>
    </lineage>
</organism>
<feature type="non-terminal residue" evidence="9">
    <location>
        <position position="1"/>
    </location>
</feature>
<keyword evidence="3" id="KW-0378">Hydrolase</keyword>
<dbReference type="PROSITE" id="PS50060">
    <property type="entry name" value="MAM_2"/>
    <property type="match status" value="2"/>
</dbReference>
<dbReference type="SMART" id="SM00020">
    <property type="entry name" value="Tryp_SPc"/>
    <property type="match status" value="1"/>
</dbReference>
<evidence type="ECO:0000256" key="2">
    <source>
        <dbReference type="ARBA" id="ARBA00023157"/>
    </source>
</evidence>
<dbReference type="EMBL" id="CALNXI010001361">
    <property type="protein sequence ID" value="CAH3166402.1"/>
    <property type="molecule type" value="Genomic_DNA"/>
</dbReference>
<feature type="domain" description="MAM" evidence="6">
    <location>
        <begin position="875"/>
        <end position="1027"/>
    </location>
</feature>
<feature type="region of interest" description="Disordered" evidence="4">
    <location>
        <begin position="1296"/>
        <end position="1320"/>
    </location>
</feature>
<dbReference type="Pfam" id="PF01549">
    <property type="entry name" value="ShK"/>
    <property type="match status" value="1"/>
</dbReference>
<feature type="domain" description="Peptidase S1" evidence="7">
    <location>
        <begin position="624"/>
        <end position="861"/>
    </location>
</feature>
<dbReference type="InterPro" id="IPR018114">
    <property type="entry name" value="TRYPSIN_HIS"/>
</dbReference>
<evidence type="ECO:0000313" key="10">
    <source>
        <dbReference type="Proteomes" id="UP001159427"/>
    </source>
</evidence>
<feature type="domain" description="Fibronectin type-III" evidence="8">
    <location>
        <begin position="518"/>
        <end position="610"/>
    </location>
</feature>
<dbReference type="InterPro" id="IPR051560">
    <property type="entry name" value="MAM_domain-containing"/>
</dbReference>
<feature type="domain" description="Fibronectin type-III" evidence="8">
    <location>
        <begin position="229"/>
        <end position="326"/>
    </location>
</feature>
<dbReference type="InterPro" id="IPR001314">
    <property type="entry name" value="Peptidase_S1A"/>
</dbReference>
<evidence type="ECO:0000256" key="1">
    <source>
        <dbReference type="ARBA" id="ARBA00022656"/>
    </source>
</evidence>
<feature type="domain" description="MAM" evidence="6">
    <location>
        <begin position="1051"/>
        <end position="1203"/>
    </location>
</feature>
<dbReference type="InterPro" id="IPR043504">
    <property type="entry name" value="Peptidase_S1_PA_chymotrypsin"/>
</dbReference>
<feature type="compositionally biased region" description="Polar residues" evidence="4">
    <location>
        <begin position="1296"/>
        <end position="1313"/>
    </location>
</feature>
<feature type="region of interest" description="Disordered" evidence="4">
    <location>
        <begin position="1439"/>
        <end position="1464"/>
    </location>
</feature>
<dbReference type="SUPFAM" id="SSF50494">
    <property type="entry name" value="Trypsin-like serine proteases"/>
    <property type="match status" value="1"/>
</dbReference>
<keyword evidence="2" id="KW-1015">Disulfide bond</keyword>
<evidence type="ECO:0000259" key="6">
    <source>
        <dbReference type="PROSITE" id="PS50060"/>
    </source>
</evidence>
<comment type="caution">
    <text evidence="9">The sequence shown here is derived from an EMBL/GenBank/DDBJ whole genome shotgun (WGS) entry which is preliminary data.</text>
</comment>
<feature type="transmembrane region" description="Helical" evidence="5">
    <location>
        <begin position="1472"/>
        <end position="1494"/>
    </location>
</feature>
<evidence type="ECO:0000256" key="4">
    <source>
        <dbReference type="SAM" id="MobiDB-lite"/>
    </source>
</evidence>
<dbReference type="PROSITE" id="PS00135">
    <property type="entry name" value="TRYPSIN_SER"/>
    <property type="match status" value="1"/>
</dbReference>
<proteinExistence type="predicted"/>
<dbReference type="SMART" id="SM00137">
    <property type="entry name" value="MAM"/>
    <property type="match status" value="2"/>
</dbReference>
<dbReference type="Gene3D" id="2.60.120.200">
    <property type="match status" value="2"/>
</dbReference>
<gene>
    <name evidence="9" type="ORF">PEVE_00005685</name>
</gene>
<dbReference type="CDD" id="cd00190">
    <property type="entry name" value="Tryp_SPc"/>
    <property type="match status" value="1"/>
</dbReference>
<dbReference type="PANTHER" id="PTHR23282:SF142">
    <property type="entry name" value="MAM DOMAIN-CONTAINING PROTEIN"/>
    <property type="match status" value="1"/>
</dbReference>
<dbReference type="InterPro" id="IPR009003">
    <property type="entry name" value="Peptidase_S1_PA"/>
</dbReference>
<dbReference type="Proteomes" id="UP001159427">
    <property type="component" value="Unassembled WGS sequence"/>
</dbReference>
<keyword evidence="5" id="KW-1133">Transmembrane helix</keyword>
<dbReference type="Pfam" id="PF00629">
    <property type="entry name" value="MAM"/>
    <property type="match status" value="2"/>
</dbReference>
<feature type="domain" description="Fibronectin type-III" evidence="8">
    <location>
        <begin position="11"/>
        <end position="110"/>
    </location>
</feature>
<dbReference type="InterPro" id="IPR013320">
    <property type="entry name" value="ConA-like_dom_sf"/>
</dbReference>
<accession>A0ABN8QP80</accession>
<dbReference type="Pfam" id="PF00041">
    <property type="entry name" value="fn3"/>
    <property type="match status" value="3"/>
</dbReference>
<dbReference type="InterPro" id="IPR033116">
    <property type="entry name" value="TRYPSIN_SER"/>
</dbReference>
<evidence type="ECO:0000313" key="9">
    <source>
        <dbReference type="EMBL" id="CAH3166402.1"/>
    </source>
</evidence>
<dbReference type="PROSITE" id="PS50853">
    <property type="entry name" value="FN3"/>
    <property type="match status" value="4"/>
</dbReference>
<dbReference type="Gene3D" id="2.40.10.10">
    <property type="entry name" value="Trypsin-like serine proteases"/>
    <property type="match status" value="1"/>
</dbReference>
<dbReference type="PANTHER" id="PTHR23282">
    <property type="entry name" value="APICAL ENDOSOMAL GLYCOPROTEIN PRECURSOR"/>
    <property type="match status" value="1"/>
</dbReference>
<dbReference type="InterPro" id="IPR001254">
    <property type="entry name" value="Trypsin_dom"/>
</dbReference>
<dbReference type="Gene3D" id="2.60.40.10">
    <property type="entry name" value="Immunoglobulins"/>
    <property type="match status" value="4"/>
</dbReference>
<keyword evidence="1" id="KW-0800">Toxin</keyword>
<dbReference type="PROSITE" id="PS50240">
    <property type="entry name" value="TRYPSIN_DOM"/>
    <property type="match status" value="1"/>
</dbReference>
<reference evidence="9 10" key="1">
    <citation type="submission" date="2022-05" db="EMBL/GenBank/DDBJ databases">
        <authorList>
            <consortium name="Genoscope - CEA"/>
            <person name="William W."/>
        </authorList>
    </citation>
    <scope>NUCLEOTIDE SEQUENCE [LARGE SCALE GENOMIC DNA]</scope>
</reference>
<keyword evidence="3" id="KW-0645">Protease</keyword>
<dbReference type="Gene3D" id="1.10.10.1940">
    <property type="match status" value="1"/>
</dbReference>
<dbReference type="SMART" id="SM00254">
    <property type="entry name" value="ShKT"/>
    <property type="match status" value="2"/>
</dbReference>
<dbReference type="InterPro" id="IPR013783">
    <property type="entry name" value="Ig-like_fold"/>
</dbReference>
<dbReference type="PROSITE" id="PS00134">
    <property type="entry name" value="TRYPSIN_HIS"/>
    <property type="match status" value="1"/>
</dbReference>
<dbReference type="CDD" id="cd00063">
    <property type="entry name" value="FN3"/>
    <property type="match status" value="4"/>
</dbReference>
<dbReference type="InterPro" id="IPR036116">
    <property type="entry name" value="FN3_sf"/>
</dbReference>
<dbReference type="PRINTS" id="PR00722">
    <property type="entry name" value="CHYMOTRYPSIN"/>
</dbReference>
<evidence type="ECO:0000259" key="8">
    <source>
        <dbReference type="PROSITE" id="PS50853"/>
    </source>
</evidence>
<protein>
    <submittedName>
        <fullName evidence="9">Uncharacterized protein</fullName>
    </submittedName>
</protein>
<feature type="domain" description="Fibronectin type-III" evidence="8">
    <location>
        <begin position="327"/>
        <end position="426"/>
    </location>
</feature>
<keyword evidence="10" id="KW-1185">Reference proteome</keyword>
<evidence type="ECO:0000256" key="3">
    <source>
        <dbReference type="RuleBase" id="RU363034"/>
    </source>
</evidence>
<keyword evidence="5" id="KW-0812">Transmembrane</keyword>
<dbReference type="SMART" id="SM00060">
    <property type="entry name" value="FN3"/>
    <property type="match status" value="4"/>
</dbReference>
<dbReference type="InterPro" id="IPR003582">
    <property type="entry name" value="ShKT_dom"/>
</dbReference>
<dbReference type="InterPro" id="IPR003961">
    <property type="entry name" value="FN3_dom"/>
</dbReference>
<evidence type="ECO:0000256" key="5">
    <source>
        <dbReference type="SAM" id="Phobius"/>
    </source>
</evidence>
<dbReference type="Pfam" id="PF00089">
    <property type="entry name" value="Trypsin"/>
    <property type="match status" value="1"/>
</dbReference>
<evidence type="ECO:0000259" key="7">
    <source>
        <dbReference type="PROSITE" id="PS50240"/>
    </source>
</evidence>
<name>A0ABN8QP80_9CNID</name>
<dbReference type="InterPro" id="IPR000998">
    <property type="entry name" value="MAM_dom"/>
</dbReference>
<dbReference type="SUPFAM" id="SSF49899">
    <property type="entry name" value="Concanavalin A-like lectins/glucanases"/>
    <property type="match status" value="2"/>
</dbReference>
<keyword evidence="3" id="KW-0720">Serine protease</keyword>